<dbReference type="GO" id="GO:0003677">
    <property type="term" value="F:DNA binding"/>
    <property type="evidence" value="ECO:0007669"/>
    <property type="project" value="InterPro"/>
</dbReference>
<dbReference type="InterPro" id="IPR013762">
    <property type="entry name" value="Integrase-like_cat_sf"/>
</dbReference>
<dbReference type="InterPro" id="IPR002104">
    <property type="entry name" value="Integrase_catalytic"/>
</dbReference>
<dbReference type="Proteomes" id="UP000277198">
    <property type="component" value="Segment"/>
</dbReference>
<name>A0A3G1ZKS4_BPPHH</name>
<dbReference type="PANTHER" id="PTHR30349:SF64">
    <property type="entry name" value="PROPHAGE INTEGRASE INTD-RELATED"/>
    <property type="match status" value="1"/>
</dbReference>
<keyword evidence="5" id="KW-0229">DNA integration</keyword>
<evidence type="ECO:0000313" key="9">
    <source>
        <dbReference type="EMBL" id="AYM00294.1"/>
    </source>
</evidence>
<dbReference type="Gene3D" id="1.10.443.10">
    <property type="entry name" value="Intergrase catalytic core"/>
    <property type="match status" value="1"/>
</dbReference>
<dbReference type="PROSITE" id="PS51898">
    <property type="entry name" value="TYR_RECOMBINASE"/>
    <property type="match status" value="1"/>
</dbReference>
<sequence>MGSISVQKSNTIRGVTVKPGQQMISDDVHWLKPDQVDRMRDGVRDGCHPQRDEAIITLLYDTGLRRAELSQLNRQMLDLEDELLLIPSRIQKGLPTDQEPRPATFELDRGENLGTIATLEAYLETRDDVEALFPSQMSPRMSPKGVNDVVKRAARDAGICPYAFEKRGEPTDVSAHTLRHSVAWRMLRVEEGNTLYDVRNRLRHRSILTTERSYDHFETI</sequence>
<dbReference type="GO" id="GO:0006310">
    <property type="term" value="P:DNA recombination"/>
    <property type="evidence" value="ECO:0007669"/>
    <property type="project" value="UniProtKB-KW"/>
</dbReference>
<dbReference type="GO" id="GO:0015074">
    <property type="term" value="P:DNA integration"/>
    <property type="evidence" value="ECO:0007669"/>
    <property type="project" value="UniProtKB-KW"/>
</dbReference>
<gene>
    <name evidence="9" type="primary">int2</name>
    <name evidence="9" type="ORF">PhiH1_240</name>
</gene>
<evidence type="ECO:0000256" key="3">
    <source>
        <dbReference type="ARBA" id="ARBA00022679"/>
    </source>
</evidence>
<dbReference type="EMBL" id="MK002701">
    <property type="protein sequence ID" value="AYM00294.1"/>
    <property type="molecule type" value="Genomic_DNA"/>
</dbReference>
<dbReference type="RefSeq" id="YP_009981854.1">
    <property type="nucleotide sequence ID" value="NC_052650.1"/>
</dbReference>
<proteinExistence type="inferred from homology"/>
<feature type="domain" description="Tyr recombinase" evidence="8">
    <location>
        <begin position="26"/>
        <end position="220"/>
    </location>
</feature>
<evidence type="ECO:0000256" key="5">
    <source>
        <dbReference type="ARBA" id="ARBA00022908"/>
    </source>
</evidence>
<keyword evidence="10" id="KW-1185">Reference proteome</keyword>
<dbReference type="SUPFAM" id="SSF56349">
    <property type="entry name" value="DNA breaking-rejoining enzymes"/>
    <property type="match status" value="1"/>
</dbReference>
<dbReference type="PANTHER" id="PTHR30349">
    <property type="entry name" value="PHAGE INTEGRASE-RELATED"/>
    <property type="match status" value="1"/>
</dbReference>
<evidence type="ECO:0000256" key="6">
    <source>
        <dbReference type="ARBA" id="ARBA00023172"/>
    </source>
</evidence>
<dbReference type="Pfam" id="PF00589">
    <property type="entry name" value="Phage_integrase"/>
    <property type="match status" value="1"/>
</dbReference>
<comment type="similarity">
    <text evidence="1">Belongs to the 'phage' integrase family.</text>
</comment>
<dbReference type="GeneID" id="62571607"/>
<keyword evidence="7" id="KW-1179">Viral genome integration</keyword>
<dbReference type="GO" id="GO:0016740">
    <property type="term" value="F:transferase activity"/>
    <property type="evidence" value="ECO:0007669"/>
    <property type="project" value="UniProtKB-KW"/>
</dbReference>
<keyword evidence="3" id="KW-0808">Transferase</keyword>
<accession>A0A3G1ZKS4</accession>
<dbReference type="GO" id="GO:0016787">
    <property type="term" value="F:hydrolase activity"/>
    <property type="evidence" value="ECO:0007669"/>
    <property type="project" value="UniProtKB-KW"/>
</dbReference>
<evidence type="ECO:0000256" key="4">
    <source>
        <dbReference type="ARBA" id="ARBA00022801"/>
    </source>
</evidence>
<organism evidence="9 10">
    <name type="scientific">Halobacterium phage phiH</name>
    <name type="common">Bacteriophage phi-H</name>
    <dbReference type="NCBI Taxonomy" id="169684"/>
    <lineage>
        <taxon>Viruses</taxon>
        <taxon>Duplodnaviria</taxon>
        <taxon>Heunggongvirae</taxon>
        <taxon>Uroviricota</taxon>
        <taxon>Caudoviricetes</taxon>
        <taxon>Vertoviridae</taxon>
        <taxon>Myohalovirus</taxon>
        <taxon>Myohalovirus spontanei</taxon>
        <taxon>Myohalovirus phiH</taxon>
    </lineage>
</organism>
<keyword evidence="7" id="KW-1160">Virus entry into host cell</keyword>
<reference evidence="9 10" key="1">
    <citation type="journal article" date="2018" name="Genes (Basel)">
        <title>Complete Genome Sequence of the Model Halovirus PhiH1 (PhiH1).</title>
        <authorList>
            <person name="Dyall-Smith M."/>
            <person name="Pfeifer F."/>
            <person name="Witte A."/>
            <person name="Oesterhelt D."/>
            <person name="Pfeiffer F."/>
        </authorList>
    </citation>
    <scope>NUCLEOTIDE SEQUENCE [LARGE SCALE GENOMIC DNA]</scope>
    <source>
        <strain evidence="9">Variant phiH1</strain>
    </source>
</reference>
<evidence type="ECO:0000256" key="7">
    <source>
        <dbReference type="ARBA" id="ARBA00023195"/>
    </source>
</evidence>
<dbReference type="CDD" id="cd00397">
    <property type="entry name" value="DNA_BRE_C"/>
    <property type="match status" value="1"/>
</dbReference>
<evidence type="ECO:0000259" key="8">
    <source>
        <dbReference type="PROSITE" id="PS51898"/>
    </source>
</evidence>
<dbReference type="GO" id="GO:0075713">
    <property type="term" value="P:establishment of integrated proviral latency"/>
    <property type="evidence" value="ECO:0007669"/>
    <property type="project" value="UniProtKB-KW"/>
</dbReference>
<evidence type="ECO:0000256" key="2">
    <source>
        <dbReference type="ARBA" id="ARBA00016082"/>
    </source>
</evidence>
<evidence type="ECO:0000256" key="1">
    <source>
        <dbReference type="ARBA" id="ARBA00008857"/>
    </source>
</evidence>
<keyword evidence="4" id="KW-0378">Hydrolase</keyword>
<dbReference type="InterPro" id="IPR011010">
    <property type="entry name" value="DNA_brk_join_enz"/>
</dbReference>
<dbReference type="GO" id="GO:0044826">
    <property type="term" value="P:viral genome integration into host DNA"/>
    <property type="evidence" value="ECO:0007669"/>
    <property type="project" value="UniProtKB-KW"/>
</dbReference>
<keyword evidence="6" id="KW-0233">DNA recombination</keyword>
<protein>
    <recommendedName>
        <fullName evidence="2">Integrase</fullName>
    </recommendedName>
</protein>
<organismHost>
    <name type="scientific">Halobacterium salinarum</name>
    <name type="common">Halobacterium halobium</name>
    <dbReference type="NCBI Taxonomy" id="2242"/>
</organismHost>
<dbReference type="KEGG" id="vg:62571607"/>
<evidence type="ECO:0000313" key="10">
    <source>
        <dbReference type="Proteomes" id="UP000277198"/>
    </source>
</evidence>
<dbReference type="InterPro" id="IPR050090">
    <property type="entry name" value="Tyrosine_recombinase_XerCD"/>
</dbReference>